<dbReference type="PANTHER" id="PTHR10177">
    <property type="entry name" value="CYCLINS"/>
    <property type="match status" value="1"/>
</dbReference>
<feature type="domain" description="Cyclin C-terminal" evidence="4">
    <location>
        <begin position="169"/>
        <end position="296"/>
    </location>
</feature>
<dbReference type="AlphaFoldDB" id="A0A024GC09"/>
<name>A0A024GC09_9STRA</name>
<dbReference type="Pfam" id="PF00134">
    <property type="entry name" value="Cyclin_N"/>
    <property type="match status" value="1"/>
</dbReference>
<dbReference type="InterPro" id="IPR004367">
    <property type="entry name" value="Cyclin_C-dom"/>
</dbReference>
<evidence type="ECO:0000259" key="4">
    <source>
        <dbReference type="SMART" id="SM01332"/>
    </source>
</evidence>
<keyword evidence="6" id="KW-1185">Reference proteome</keyword>
<dbReference type="SUPFAM" id="SSF47954">
    <property type="entry name" value="Cyclin-like"/>
    <property type="match status" value="2"/>
</dbReference>
<dbReference type="Proteomes" id="UP000053237">
    <property type="component" value="Unassembled WGS sequence"/>
</dbReference>
<reference evidence="5 6" key="1">
    <citation type="submission" date="2012-05" db="EMBL/GenBank/DDBJ databases">
        <title>Recombination and specialization in a pathogen metapopulation.</title>
        <authorList>
            <person name="Gardiner A."/>
            <person name="Kemen E."/>
            <person name="Schultz-Larsen T."/>
            <person name="MacLean D."/>
            <person name="Van Oosterhout C."/>
            <person name="Jones J.D.G."/>
        </authorList>
    </citation>
    <scope>NUCLEOTIDE SEQUENCE [LARGE SCALE GENOMIC DNA]</scope>
    <source>
        <strain evidence="5 6">Ac Nc2</strain>
    </source>
</reference>
<feature type="domain" description="Cyclin-like" evidence="3">
    <location>
        <begin position="73"/>
        <end position="160"/>
    </location>
</feature>
<dbReference type="OrthoDB" id="285802at2759"/>
<organism evidence="5 6">
    <name type="scientific">Albugo candida</name>
    <dbReference type="NCBI Taxonomy" id="65357"/>
    <lineage>
        <taxon>Eukaryota</taxon>
        <taxon>Sar</taxon>
        <taxon>Stramenopiles</taxon>
        <taxon>Oomycota</taxon>
        <taxon>Peronosporomycetes</taxon>
        <taxon>Albuginales</taxon>
        <taxon>Albuginaceae</taxon>
        <taxon>Albugo</taxon>
    </lineage>
</organism>
<evidence type="ECO:0000256" key="2">
    <source>
        <dbReference type="RuleBase" id="RU000383"/>
    </source>
</evidence>
<keyword evidence="1 2" id="KW-0195">Cyclin</keyword>
<dbReference type="Pfam" id="PF02984">
    <property type="entry name" value="Cyclin_C"/>
    <property type="match status" value="1"/>
</dbReference>
<proteinExistence type="inferred from homology"/>
<dbReference type="SMART" id="SM01332">
    <property type="entry name" value="Cyclin_C"/>
    <property type="match status" value="1"/>
</dbReference>
<dbReference type="CDD" id="cd20529">
    <property type="entry name" value="CYCLIN_CCNJ-like_rpt2"/>
    <property type="match status" value="1"/>
</dbReference>
<gene>
    <name evidence="5" type="ORF">BN9_048590</name>
</gene>
<dbReference type="InParanoid" id="A0A024GC09"/>
<evidence type="ECO:0000313" key="6">
    <source>
        <dbReference type="Proteomes" id="UP000053237"/>
    </source>
</evidence>
<dbReference type="Gene3D" id="1.10.472.10">
    <property type="entry name" value="Cyclin-like"/>
    <property type="match status" value="2"/>
</dbReference>
<protein>
    <recommendedName>
        <fullName evidence="7">Cyclin N-terminal domain-containing protein</fullName>
    </recommendedName>
</protein>
<dbReference type="SMART" id="SM00385">
    <property type="entry name" value="CYCLIN"/>
    <property type="match status" value="2"/>
</dbReference>
<feature type="domain" description="Cyclin-like" evidence="3">
    <location>
        <begin position="188"/>
        <end position="270"/>
    </location>
</feature>
<dbReference type="InterPro" id="IPR013763">
    <property type="entry name" value="Cyclin-like_dom"/>
</dbReference>
<dbReference type="STRING" id="65357.A0A024GC09"/>
<evidence type="ECO:0000256" key="1">
    <source>
        <dbReference type="ARBA" id="ARBA00023127"/>
    </source>
</evidence>
<comment type="caution">
    <text evidence="5">The sequence shown here is derived from an EMBL/GenBank/DDBJ whole genome shotgun (WGS) entry which is preliminary data.</text>
</comment>
<comment type="similarity">
    <text evidence="2">Belongs to the cyclin family.</text>
</comment>
<dbReference type="InterPro" id="IPR039361">
    <property type="entry name" value="Cyclin"/>
</dbReference>
<evidence type="ECO:0008006" key="7">
    <source>
        <dbReference type="Google" id="ProtNLM"/>
    </source>
</evidence>
<sequence>MSPKGLALTCEEEIEDRFEDIDQGEQYASNDDRVVLEDLNLNLSYRCMLRQELQTPEYSKESEYLKYRRVLVDWMSEVGEEMRVRKTTIHSAIAYLERILMIGPLPSKDRFQVLALSCILIAAKYNGPECEVPPMSEFWEFGNRCYSINEIHSMELSTLTKLDWCLTALGPIHFVHYFVSRPVIFADDTMQDDSVVSEAIEYYRRYTEFFVDLCLQEHQFRSFRPSLVAASILAASRQALGISPTWREELELLTGYIELQVEPCFSLIWSHYSTTFGDKMATREISPTTVAEFPVYND</sequence>
<dbReference type="InterPro" id="IPR006671">
    <property type="entry name" value="Cyclin_N"/>
</dbReference>
<dbReference type="EMBL" id="CAIX01000060">
    <property type="protein sequence ID" value="CCI44075.1"/>
    <property type="molecule type" value="Genomic_DNA"/>
</dbReference>
<dbReference type="InterPro" id="IPR036915">
    <property type="entry name" value="Cyclin-like_sf"/>
</dbReference>
<evidence type="ECO:0000259" key="3">
    <source>
        <dbReference type="SMART" id="SM00385"/>
    </source>
</evidence>
<accession>A0A024GC09</accession>
<evidence type="ECO:0000313" key="5">
    <source>
        <dbReference type="EMBL" id="CCI44075.1"/>
    </source>
</evidence>